<dbReference type="Proteomes" id="UP000053989">
    <property type="component" value="Unassembled WGS sequence"/>
</dbReference>
<keyword evidence="3" id="KW-1185">Reference proteome</keyword>
<reference evidence="3" key="2">
    <citation type="submission" date="2015-01" db="EMBL/GenBank/DDBJ databases">
        <title>Evolutionary Origins and Diversification of the Mycorrhizal Mutualists.</title>
        <authorList>
            <consortium name="DOE Joint Genome Institute"/>
            <consortium name="Mycorrhizal Genomics Consortium"/>
            <person name="Kohler A."/>
            <person name="Kuo A."/>
            <person name="Nagy L.G."/>
            <person name="Floudas D."/>
            <person name="Copeland A."/>
            <person name="Barry K.W."/>
            <person name="Cichocki N."/>
            <person name="Veneault-Fourrey C."/>
            <person name="LaButti K."/>
            <person name="Lindquist E.A."/>
            <person name="Lipzen A."/>
            <person name="Lundell T."/>
            <person name="Morin E."/>
            <person name="Murat C."/>
            <person name="Riley R."/>
            <person name="Ohm R."/>
            <person name="Sun H."/>
            <person name="Tunlid A."/>
            <person name="Henrissat B."/>
            <person name="Grigoriev I.V."/>
            <person name="Hibbett D.S."/>
            <person name="Martin F."/>
        </authorList>
    </citation>
    <scope>NUCLEOTIDE SEQUENCE [LARGE SCALE GENOMIC DNA]</scope>
    <source>
        <strain evidence="3">Foug A</strain>
    </source>
</reference>
<dbReference type="SUPFAM" id="SSF52799">
    <property type="entry name" value="(Phosphotyrosine protein) phosphatases II"/>
    <property type="match status" value="1"/>
</dbReference>
<dbReference type="STRING" id="1036808.A0A0C3DDH4"/>
<evidence type="ECO:0000313" key="3">
    <source>
        <dbReference type="Proteomes" id="UP000053989"/>
    </source>
</evidence>
<dbReference type="HOGENOM" id="CLU_057546_1_3_1"/>
<accession>A0A0C3DDH4</accession>
<dbReference type="Gene3D" id="3.90.190.10">
    <property type="entry name" value="Protein tyrosine phosphatase superfamily"/>
    <property type="match status" value="1"/>
</dbReference>
<organism evidence="2 3">
    <name type="scientific">Scleroderma citrinum Foug A</name>
    <dbReference type="NCBI Taxonomy" id="1036808"/>
    <lineage>
        <taxon>Eukaryota</taxon>
        <taxon>Fungi</taxon>
        <taxon>Dikarya</taxon>
        <taxon>Basidiomycota</taxon>
        <taxon>Agaricomycotina</taxon>
        <taxon>Agaricomycetes</taxon>
        <taxon>Agaricomycetidae</taxon>
        <taxon>Boletales</taxon>
        <taxon>Sclerodermatineae</taxon>
        <taxon>Sclerodermataceae</taxon>
        <taxon>Scleroderma</taxon>
    </lineage>
</organism>
<dbReference type="Pfam" id="PF13350">
    <property type="entry name" value="Y_phosphatase3"/>
    <property type="match status" value="1"/>
</dbReference>
<dbReference type="PANTHER" id="PTHR31126">
    <property type="entry name" value="TYROSINE-PROTEIN PHOSPHATASE"/>
    <property type="match status" value="1"/>
</dbReference>
<dbReference type="InterPro" id="IPR029021">
    <property type="entry name" value="Prot-tyrosine_phosphatase-like"/>
</dbReference>
<gene>
    <name evidence="2" type="ORF">SCLCIDRAFT_1218304</name>
</gene>
<protein>
    <recommendedName>
        <fullName evidence="1">Tyrosine specific protein phosphatases domain-containing protein</fullName>
    </recommendedName>
</protein>
<proteinExistence type="predicted"/>
<dbReference type="GO" id="GO:0004721">
    <property type="term" value="F:phosphoprotein phosphatase activity"/>
    <property type="evidence" value="ECO:0007669"/>
    <property type="project" value="InterPro"/>
</dbReference>
<dbReference type="PROSITE" id="PS50056">
    <property type="entry name" value="TYR_PHOSPHATASE_2"/>
    <property type="match status" value="1"/>
</dbReference>
<dbReference type="PROSITE" id="PS00383">
    <property type="entry name" value="TYR_PHOSPHATASE_1"/>
    <property type="match status" value="1"/>
</dbReference>
<reference evidence="2 3" key="1">
    <citation type="submission" date="2014-04" db="EMBL/GenBank/DDBJ databases">
        <authorList>
            <consortium name="DOE Joint Genome Institute"/>
            <person name="Kuo A."/>
            <person name="Kohler A."/>
            <person name="Nagy L.G."/>
            <person name="Floudas D."/>
            <person name="Copeland A."/>
            <person name="Barry K.W."/>
            <person name="Cichocki N."/>
            <person name="Veneault-Fourrey C."/>
            <person name="LaButti K."/>
            <person name="Lindquist E.A."/>
            <person name="Lipzen A."/>
            <person name="Lundell T."/>
            <person name="Morin E."/>
            <person name="Murat C."/>
            <person name="Sun H."/>
            <person name="Tunlid A."/>
            <person name="Henrissat B."/>
            <person name="Grigoriev I.V."/>
            <person name="Hibbett D.S."/>
            <person name="Martin F."/>
            <person name="Nordberg H.P."/>
            <person name="Cantor M.N."/>
            <person name="Hua S.X."/>
        </authorList>
    </citation>
    <scope>NUCLEOTIDE SEQUENCE [LARGE SCALE GENOMIC DNA]</scope>
    <source>
        <strain evidence="2 3">Foug A</strain>
    </source>
</reference>
<feature type="domain" description="Tyrosine specific protein phosphatases" evidence="1">
    <location>
        <begin position="132"/>
        <end position="189"/>
    </location>
</feature>
<sequence>MIAMGDELKPLDPAYVANTLSNPPFVPIPGVCNVRDLGSYPAITPNVVTKPGYAYRAAEISSITKEGTERMRALRITTVFDLRSDPEMKKYSAPVPTIEGVQIVPTPVFRTEDYSPESIAKKFELYATGTTEAFMKLYSQILDHAGNAFGIILRHVRDRPNDPFLFHCTAGKDRTGVMAAILLKLSGVDDHYICHDYSLTRIGREPEREKVLRRLSKEPMFAANTNAALRMLSSQYGTMKAFLELLQRKYGGVEEYVKNYCGLSADDVSRIQANLAVSTRSRM</sequence>
<evidence type="ECO:0000259" key="1">
    <source>
        <dbReference type="PROSITE" id="PS50056"/>
    </source>
</evidence>
<name>A0A0C3DDH4_9AGAM</name>
<dbReference type="OrthoDB" id="449382at2759"/>
<dbReference type="EMBL" id="KN822081">
    <property type="protein sequence ID" value="KIM58760.1"/>
    <property type="molecule type" value="Genomic_DNA"/>
</dbReference>
<dbReference type="AlphaFoldDB" id="A0A0C3DDH4"/>
<dbReference type="InterPro" id="IPR016130">
    <property type="entry name" value="Tyr_Pase_AS"/>
</dbReference>
<dbReference type="InParanoid" id="A0A0C3DDH4"/>
<dbReference type="InterPro" id="IPR000387">
    <property type="entry name" value="Tyr_Pase_dom"/>
</dbReference>
<evidence type="ECO:0000313" key="2">
    <source>
        <dbReference type="EMBL" id="KIM58760.1"/>
    </source>
</evidence>
<dbReference type="PANTHER" id="PTHR31126:SF1">
    <property type="entry name" value="TYROSINE SPECIFIC PROTEIN PHOSPHATASES DOMAIN-CONTAINING PROTEIN"/>
    <property type="match status" value="1"/>
</dbReference>
<dbReference type="InterPro" id="IPR026893">
    <property type="entry name" value="Tyr/Ser_Pase_IphP-type"/>
</dbReference>